<evidence type="ECO:0000256" key="1">
    <source>
        <dbReference type="SAM" id="Coils"/>
    </source>
</evidence>
<comment type="caution">
    <text evidence="2">The sequence shown here is derived from an EMBL/GenBank/DDBJ whole genome shotgun (WGS) entry which is preliminary data.</text>
</comment>
<evidence type="ECO:0000313" key="2">
    <source>
        <dbReference type="EMBL" id="ONU77728.1"/>
    </source>
</evidence>
<proteinExistence type="predicted"/>
<reference evidence="2 3" key="1">
    <citation type="submission" date="2016-08" db="EMBL/GenBank/DDBJ databases">
        <authorList>
            <person name="Seilhamer J.J."/>
        </authorList>
    </citation>
    <scope>NUCLEOTIDE SEQUENCE [LARGE SCALE GENOMIC DNA]</scope>
    <source>
        <strain evidence="2 3">VC14762</strain>
    </source>
</reference>
<feature type="coiled-coil region" evidence="1">
    <location>
        <begin position="28"/>
        <end position="55"/>
    </location>
</feature>
<gene>
    <name evidence="2" type="ORF">A8E72_30510</name>
</gene>
<evidence type="ECO:0000313" key="3">
    <source>
        <dbReference type="Proteomes" id="UP000188543"/>
    </source>
</evidence>
<dbReference type="InterPro" id="IPR035338">
    <property type="entry name" value="KleA/KleC-like"/>
</dbReference>
<keyword evidence="1" id="KW-0175">Coiled coil</keyword>
<dbReference type="EMBL" id="MUTJ01000092">
    <property type="protein sequence ID" value="ONU77728.1"/>
    <property type="molecule type" value="Genomic_DNA"/>
</dbReference>
<sequence>MTTATTTTKPATRFLPWVDMLAEVGSPIIKQRDQAAALLAEADALERQAAELRRAAVAARAPLLDRVLKNWSLAELEQAANRAESITHPVPLHCIADAELRNAIRALEGAQGPLDVLRLFNQKVIRQHNLLSTASEDERRATLARALNWWNFAVVPMLERMGTE</sequence>
<dbReference type="RefSeq" id="WP_077176606.1">
    <property type="nucleotide sequence ID" value="NZ_MUTB01000063.1"/>
</dbReference>
<dbReference type="Pfam" id="PF17383">
    <property type="entry name" value="kleA_kleC"/>
    <property type="match status" value="1"/>
</dbReference>
<organism evidence="2 3">
    <name type="scientific">Burkholderia cenocepacia</name>
    <dbReference type="NCBI Taxonomy" id="95486"/>
    <lineage>
        <taxon>Bacteria</taxon>
        <taxon>Pseudomonadati</taxon>
        <taxon>Pseudomonadota</taxon>
        <taxon>Betaproteobacteria</taxon>
        <taxon>Burkholderiales</taxon>
        <taxon>Burkholderiaceae</taxon>
        <taxon>Burkholderia</taxon>
        <taxon>Burkholderia cepacia complex</taxon>
    </lineage>
</organism>
<accession>A0A1V2VX08</accession>
<dbReference type="Proteomes" id="UP000188543">
    <property type="component" value="Unassembled WGS sequence"/>
</dbReference>
<name>A0A1V2VX08_9BURK</name>
<dbReference type="AlphaFoldDB" id="A0A1V2VX08"/>
<protein>
    <submittedName>
        <fullName evidence="2">Uncharacterized protein</fullName>
    </submittedName>
</protein>